<name>A0ABS8Z5N0_9PSEU</name>
<dbReference type="GO" id="GO:0016787">
    <property type="term" value="F:hydrolase activity"/>
    <property type="evidence" value="ECO:0007669"/>
    <property type="project" value="UniProtKB-KW"/>
</dbReference>
<dbReference type="Pfam" id="PF13472">
    <property type="entry name" value="Lipase_GDSL_2"/>
    <property type="match status" value="1"/>
</dbReference>
<dbReference type="PANTHER" id="PTHR43784:SF2">
    <property type="entry name" value="GDSL-LIKE LIPASE_ACYLHYDROLASE, PUTATIVE (AFU_ORTHOLOGUE AFUA_2G00820)-RELATED"/>
    <property type="match status" value="1"/>
</dbReference>
<dbReference type="PANTHER" id="PTHR43784">
    <property type="entry name" value="GDSL-LIKE LIPASE/ACYLHYDROLASE, PUTATIVE (AFU_ORTHOLOGUE AFUA_2G00820)-RELATED"/>
    <property type="match status" value="1"/>
</dbReference>
<evidence type="ECO:0000313" key="3">
    <source>
        <dbReference type="EMBL" id="MCE7002334.1"/>
    </source>
</evidence>
<feature type="signal peptide" evidence="1">
    <location>
        <begin position="1"/>
        <end position="21"/>
    </location>
</feature>
<dbReference type="CDD" id="cd01830">
    <property type="entry name" value="XynE_like"/>
    <property type="match status" value="1"/>
</dbReference>
<evidence type="ECO:0000256" key="1">
    <source>
        <dbReference type="SAM" id="SignalP"/>
    </source>
</evidence>
<gene>
    <name evidence="3" type="ORF">LWC34_05740</name>
</gene>
<keyword evidence="3" id="KW-0378">Hydrolase</keyword>
<dbReference type="EMBL" id="JAJVCN010000001">
    <property type="protein sequence ID" value="MCE7002334.1"/>
    <property type="molecule type" value="Genomic_DNA"/>
</dbReference>
<proteinExistence type="predicted"/>
<keyword evidence="1" id="KW-0732">Signal</keyword>
<feature type="chain" id="PRO_5047095815" evidence="1">
    <location>
        <begin position="22"/>
        <end position="387"/>
    </location>
</feature>
<dbReference type="InterPro" id="IPR036514">
    <property type="entry name" value="SGNH_hydro_sf"/>
</dbReference>
<accession>A0ABS8Z5N0</accession>
<dbReference type="InterPro" id="IPR053140">
    <property type="entry name" value="GDSL_Rv0518-like"/>
</dbReference>
<dbReference type="Proteomes" id="UP001521150">
    <property type="component" value="Unassembled WGS sequence"/>
</dbReference>
<feature type="domain" description="SGNH hydrolase-type esterase" evidence="2">
    <location>
        <begin position="191"/>
        <end position="375"/>
    </location>
</feature>
<dbReference type="InterPro" id="IPR013830">
    <property type="entry name" value="SGNH_hydro"/>
</dbReference>
<evidence type="ECO:0000313" key="4">
    <source>
        <dbReference type="Proteomes" id="UP001521150"/>
    </source>
</evidence>
<dbReference type="Gene3D" id="3.40.50.1110">
    <property type="entry name" value="SGNH hydrolase"/>
    <property type="match status" value="1"/>
</dbReference>
<organism evidence="3 4">
    <name type="scientific">Kibdelosporangium philippinense</name>
    <dbReference type="NCBI Taxonomy" id="211113"/>
    <lineage>
        <taxon>Bacteria</taxon>
        <taxon>Bacillati</taxon>
        <taxon>Actinomycetota</taxon>
        <taxon>Actinomycetes</taxon>
        <taxon>Pseudonocardiales</taxon>
        <taxon>Pseudonocardiaceae</taxon>
        <taxon>Kibdelosporangium</taxon>
    </lineage>
</organism>
<evidence type="ECO:0000259" key="2">
    <source>
        <dbReference type="Pfam" id="PF13472"/>
    </source>
</evidence>
<reference evidence="3 4" key="1">
    <citation type="submission" date="2021-12" db="EMBL/GenBank/DDBJ databases">
        <title>Genome sequence of Kibdelosporangium philippinense ATCC 49844.</title>
        <authorList>
            <person name="Fedorov E.A."/>
            <person name="Omeragic M."/>
            <person name="Shalygina K.F."/>
            <person name="Maclea K.S."/>
        </authorList>
    </citation>
    <scope>NUCLEOTIDE SEQUENCE [LARGE SCALE GENOMIC DNA]</scope>
    <source>
        <strain evidence="3 4">ATCC 49844</strain>
    </source>
</reference>
<dbReference type="RefSeq" id="WP_233723366.1">
    <property type="nucleotide sequence ID" value="NZ_JAJVCN010000001.1"/>
</dbReference>
<dbReference type="SUPFAM" id="SSF52266">
    <property type="entry name" value="SGNH hydrolase"/>
    <property type="match status" value="1"/>
</dbReference>
<comment type="caution">
    <text evidence="3">The sequence shown here is derived from an EMBL/GenBank/DDBJ whole genome shotgun (WGS) entry which is preliminary data.</text>
</comment>
<keyword evidence="4" id="KW-1185">Reference proteome</keyword>
<sequence length="387" mass="41027">MRILALVAVTAVSMVSPVAQAAAGPIGTWSVSPQASNTTFNQQTLRQIAHTSISGNQVRIRLSNVFGSGPLTVDNVHIARRTRDSSIDTATDRQLTFAGRQSVTIPAGSQATSDFTGMAVPALSDLAVSFYLPQPTGPATFHQEGKQTNYIAAGNVSGNANLTGAGQTGSYYFLTNVDVTNGPAVGAVVTLGASITDGTGSSDNNNRRWPNRLAERSVNAGGQFSVLNQGISGNRLLADGAGQSALNRFDRDVAGQAGIRWLIFSDDPINDLTSTNPTVRASELINAARQLISRAHQRGLKFICSTLTPYKGWSAWSPDQETQRVAYNAFVRGSGSGCDAVLDQDSVVRNPNDPATIRPEFDTGDHLHPNESGLRAIANAVDLRWFS</sequence>
<protein>
    <submittedName>
        <fullName evidence="3">SGNH/GDSL hydrolase family protein</fullName>
    </submittedName>
</protein>